<dbReference type="Proteomes" id="UP000015102">
    <property type="component" value="Unassembled WGS sequence"/>
</dbReference>
<proteinExistence type="predicted"/>
<protein>
    <recommendedName>
        <fullName evidence="3">Reverse transcriptase domain-containing protein</fullName>
    </recommendedName>
</protein>
<evidence type="ECO:0008006" key="3">
    <source>
        <dbReference type="Google" id="ProtNLM"/>
    </source>
</evidence>
<reference evidence="1" key="2">
    <citation type="submission" date="2015-06" db="UniProtKB">
        <authorList>
            <consortium name="EnsemblMetazoa"/>
        </authorList>
    </citation>
    <scope>IDENTIFICATION</scope>
</reference>
<accession>T1GCM2</accession>
<dbReference type="EMBL" id="CAQQ02170378">
    <property type="status" value="NOT_ANNOTATED_CDS"/>
    <property type="molecule type" value="Genomic_DNA"/>
</dbReference>
<dbReference type="AlphaFoldDB" id="T1GCM2"/>
<dbReference type="HOGENOM" id="CLU_2576597_0_0_1"/>
<evidence type="ECO:0000313" key="2">
    <source>
        <dbReference type="Proteomes" id="UP000015102"/>
    </source>
</evidence>
<keyword evidence="2" id="KW-1185">Reference proteome</keyword>
<evidence type="ECO:0000313" key="1">
    <source>
        <dbReference type="EnsemblMetazoa" id="MESCA001040-PA"/>
    </source>
</evidence>
<reference evidence="2" key="1">
    <citation type="submission" date="2013-02" db="EMBL/GenBank/DDBJ databases">
        <authorList>
            <person name="Hughes D."/>
        </authorList>
    </citation>
    <scope>NUCLEOTIDE SEQUENCE</scope>
    <source>
        <strain>Durham</strain>
        <strain evidence="2">NC isolate 2 -- Noor lab</strain>
    </source>
</reference>
<sequence length="81" mass="9161">MTTASIKNFGAVKIRKGMQQKDSLSPLLFTTALKMYFLRGIDIFGNKLKKLRFANDIILISNKCCRTFATNGLPTGPFWEE</sequence>
<name>T1GCM2_MEGSC</name>
<organism evidence="1 2">
    <name type="scientific">Megaselia scalaris</name>
    <name type="common">Humpbacked fly</name>
    <name type="synonym">Phora scalaris</name>
    <dbReference type="NCBI Taxonomy" id="36166"/>
    <lineage>
        <taxon>Eukaryota</taxon>
        <taxon>Metazoa</taxon>
        <taxon>Ecdysozoa</taxon>
        <taxon>Arthropoda</taxon>
        <taxon>Hexapoda</taxon>
        <taxon>Insecta</taxon>
        <taxon>Pterygota</taxon>
        <taxon>Neoptera</taxon>
        <taxon>Endopterygota</taxon>
        <taxon>Diptera</taxon>
        <taxon>Brachycera</taxon>
        <taxon>Muscomorpha</taxon>
        <taxon>Platypezoidea</taxon>
        <taxon>Phoridae</taxon>
        <taxon>Megaseliini</taxon>
        <taxon>Megaselia</taxon>
    </lineage>
</organism>
<dbReference type="EnsemblMetazoa" id="MESCA001040-RA">
    <property type="protein sequence ID" value="MESCA001040-PA"/>
    <property type="gene ID" value="MESCA001040"/>
</dbReference>